<evidence type="ECO:0000256" key="6">
    <source>
        <dbReference type="ARBA" id="ARBA00023065"/>
    </source>
</evidence>
<dbReference type="PANTHER" id="PTHR33281:SF19">
    <property type="entry name" value="VOLTAGE-DEPENDENT ANION CHANNEL-FORMING PROTEIN YNEE"/>
    <property type="match status" value="1"/>
</dbReference>
<evidence type="ECO:0000256" key="8">
    <source>
        <dbReference type="SAM" id="Phobius"/>
    </source>
</evidence>
<dbReference type="PANTHER" id="PTHR33281">
    <property type="entry name" value="UPF0187 PROTEIN YNEE"/>
    <property type="match status" value="1"/>
</dbReference>
<feature type="transmembrane region" description="Helical" evidence="8">
    <location>
        <begin position="257"/>
        <end position="280"/>
    </location>
</feature>
<dbReference type="InterPro" id="IPR044669">
    <property type="entry name" value="YneE/VCCN1/2-like"/>
</dbReference>
<keyword evidence="7 8" id="KW-0472">Membrane</keyword>
<feature type="transmembrane region" description="Helical" evidence="8">
    <location>
        <begin position="92"/>
        <end position="111"/>
    </location>
</feature>
<gene>
    <name evidence="9" type="ORF">LDAN0322_LOCUS240</name>
</gene>
<evidence type="ECO:0000256" key="2">
    <source>
        <dbReference type="ARBA" id="ARBA00022448"/>
    </source>
</evidence>
<keyword evidence="3" id="KW-1003">Cell membrane</keyword>
<keyword evidence="4 8" id="KW-0812">Transmembrane</keyword>
<comment type="subcellular location">
    <subcellularLocation>
        <location evidence="1">Cell membrane</location>
        <topology evidence="1">Multi-pass membrane protein</topology>
    </subcellularLocation>
</comment>
<proteinExistence type="predicted"/>
<evidence type="ECO:0000256" key="5">
    <source>
        <dbReference type="ARBA" id="ARBA00022989"/>
    </source>
</evidence>
<dbReference type="AlphaFoldDB" id="A0A7S0K9A3"/>
<dbReference type="GO" id="GO:0005886">
    <property type="term" value="C:plasma membrane"/>
    <property type="evidence" value="ECO:0007669"/>
    <property type="project" value="UniProtKB-SubCell"/>
</dbReference>
<dbReference type="Pfam" id="PF25539">
    <property type="entry name" value="Bestrophin_2"/>
    <property type="match status" value="1"/>
</dbReference>
<protein>
    <recommendedName>
        <fullName evidence="10">Bestrophin homolog</fullName>
    </recommendedName>
</protein>
<keyword evidence="6" id="KW-0406">Ion transport</keyword>
<evidence type="ECO:0000256" key="3">
    <source>
        <dbReference type="ARBA" id="ARBA00022475"/>
    </source>
</evidence>
<evidence type="ECO:0000256" key="4">
    <source>
        <dbReference type="ARBA" id="ARBA00022692"/>
    </source>
</evidence>
<evidence type="ECO:0008006" key="10">
    <source>
        <dbReference type="Google" id="ProtNLM"/>
    </source>
</evidence>
<dbReference type="EMBL" id="HBEU01000370">
    <property type="protein sequence ID" value="CAD8574096.1"/>
    <property type="molecule type" value="Transcribed_RNA"/>
</dbReference>
<evidence type="ECO:0000313" key="9">
    <source>
        <dbReference type="EMBL" id="CAD8574096.1"/>
    </source>
</evidence>
<evidence type="ECO:0000256" key="7">
    <source>
        <dbReference type="ARBA" id="ARBA00023136"/>
    </source>
</evidence>
<reference evidence="9" key="1">
    <citation type="submission" date="2021-01" db="EMBL/GenBank/DDBJ databases">
        <authorList>
            <person name="Corre E."/>
            <person name="Pelletier E."/>
            <person name="Niang G."/>
            <person name="Scheremetjew M."/>
            <person name="Finn R."/>
            <person name="Kale V."/>
            <person name="Holt S."/>
            <person name="Cochrane G."/>
            <person name="Meng A."/>
            <person name="Brown T."/>
            <person name="Cohen L."/>
        </authorList>
    </citation>
    <scope>NUCLEOTIDE SEQUENCE</scope>
    <source>
        <strain evidence="9">B651</strain>
    </source>
</reference>
<keyword evidence="2" id="KW-0813">Transport</keyword>
<sequence>MEQPPDNTIDIDLAAEEDFETELLLADINKNKTTPKQDFDWGIVFQLDKSVWKNVLGFCIVNVASTLLIYYLKDHDIVDLTFKDKGHSLMSVLVSFLVVSRSTIVYNRYMLAGSLLGSLFRSSEDLVQHVLAYTYEDEEEDTRAWRNELVTQVLCLLSITMKFLSHRSEGQNIWDNKSIRDFSSRNVQIQSSRGKRLSVTEEEINSQAPVFQIYRLRKLIGDKRLKIDVARKMKLFSFIDQYGNSYHQLKKQITIPFPFPLVQMARTFLFFWVFTIPFALVKDMGSAITANAMTIFFLTYGYIGLESVSIEMDDPFGDDENDFDHEGMKRIAFDNIFQYVSELPIHGKEDACELQKRANDIVVRIEPSVPQSVNNYGTYSDNQDAVEHKSEISELDAFFDAAEMSAKSASNV</sequence>
<organism evidence="9">
    <name type="scientific">Leptocylindrus aporus</name>
    <dbReference type="NCBI Taxonomy" id="1398097"/>
    <lineage>
        <taxon>Eukaryota</taxon>
        <taxon>Sar</taxon>
        <taxon>Stramenopiles</taxon>
        <taxon>Ochrophyta</taxon>
        <taxon>Bacillariophyta</taxon>
        <taxon>Coscinodiscophyceae</taxon>
        <taxon>Chaetocerotophycidae</taxon>
        <taxon>Leptocylindrales</taxon>
        <taxon>Leptocylindraceae</taxon>
        <taxon>Leptocylindrus</taxon>
    </lineage>
</organism>
<dbReference type="GO" id="GO:0005254">
    <property type="term" value="F:chloride channel activity"/>
    <property type="evidence" value="ECO:0007669"/>
    <property type="project" value="InterPro"/>
</dbReference>
<keyword evidence="5 8" id="KW-1133">Transmembrane helix</keyword>
<accession>A0A7S0K9A3</accession>
<name>A0A7S0K9A3_9STRA</name>
<feature type="transmembrane region" description="Helical" evidence="8">
    <location>
        <begin position="55"/>
        <end position="72"/>
    </location>
</feature>
<evidence type="ECO:0000256" key="1">
    <source>
        <dbReference type="ARBA" id="ARBA00004651"/>
    </source>
</evidence>